<reference evidence="2 3" key="1">
    <citation type="submission" date="2021-03" db="EMBL/GenBank/DDBJ databases">
        <title>Novel species identification of genus Shewanella.</title>
        <authorList>
            <person name="Liu G."/>
            <person name="Zhang Q."/>
        </authorList>
    </citation>
    <scope>NUCLEOTIDE SEQUENCE [LARGE SCALE GENOMIC DNA]</scope>
    <source>
        <strain evidence="2 3">FJAT-51800</strain>
    </source>
</reference>
<dbReference type="EMBL" id="CP071503">
    <property type="protein sequence ID" value="QSX32569.1"/>
    <property type="molecule type" value="Genomic_DNA"/>
</dbReference>
<name>A0ABX7QMT1_9GAMM</name>
<dbReference type="SUPFAM" id="SSF56935">
    <property type="entry name" value="Porins"/>
    <property type="match status" value="1"/>
</dbReference>
<proteinExistence type="predicted"/>
<sequence>MKAYKFAIGLIALSCTSAYAADGFYGEANVMASWKTGLDQQTGIATGYAGYKDGLKIKDIGVDYQLEGYYAASGDRFVNTTESDEFSIRVASLVFKTDLGALYVGKGYSGAYMNLYKRVDIHPFTNTEQYSMNRMLFKQGKYSDNIIAYISPWYNSSLGDFQAKVALVNPHCRDHANDDVLVGRLLYKNGKFNAAINLNRIDENFSGNPNNHTYNRYSVGVDYSFDHITIAYTGEFSKSAFYGVTTEGYDEQVHTVAVTTTVDDFKYGVSYQLRNSDYEINDDIGLAIGSITYAYDKSLDFMIEYATYTGSNEYLDYAEDHSFTVGARFKF</sequence>
<dbReference type="RefSeq" id="WP_207353811.1">
    <property type="nucleotide sequence ID" value="NZ_CP071503.1"/>
</dbReference>
<evidence type="ECO:0000256" key="1">
    <source>
        <dbReference type="SAM" id="SignalP"/>
    </source>
</evidence>
<keyword evidence="3" id="KW-1185">Reference proteome</keyword>
<feature type="chain" id="PRO_5047231319" evidence="1">
    <location>
        <begin position="21"/>
        <end position="331"/>
    </location>
</feature>
<evidence type="ECO:0000313" key="2">
    <source>
        <dbReference type="EMBL" id="QSX32569.1"/>
    </source>
</evidence>
<evidence type="ECO:0000313" key="3">
    <source>
        <dbReference type="Proteomes" id="UP000662770"/>
    </source>
</evidence>
<dbReference type="Gene3D" id="2.40.160.10">
    <property type="entry name" value="Porin"/>
    <property type="match status" value="1"/>
</dbReference>
<protein>
    <submittedName>
        <fullName evidence="2">Porin</fullName>
    </submittedName>
</protein>
<feature type="signal peptide" evidence="1">
    <location>
        <begin position="1"/>
        <end position="20"/>
    </location>
</feature>
<accession>A0ABX7QMT1</accession>
<keyword evidence="1" id="KW-0732">Signal</keyword>
<gene>
    <name evidence="2" type="ORF">JYB87_12480</name>
</gene>
<organism evidence="2 3">
    <name type="scientific">Shewanella avicenniae</name>
    <dbReference type="NCBI Taxonomy" id="2814294"/>
    <lineage>
        <taxon>Bacteria</taxon>
        <taxon>Pseudomonadati</taxon>
        <taxon>Pseudomonadota</taxon>
        <taxon>Gammaproteobacteria</taxon>
        <taxon>Alteromonadales</taxon>
        <taxon>Shewanellaceae</taxon>
        <taxon>Shewanella</taxon>
    </lineage>
</organism>
<dbReference type="Proteomes" id="UP000662770">
    <property type="component" value="Chromosome"/>
</dbReference>
<dbReference type="InterPro" id="IPR023614">
    <property type="entry name" value="Porin_dom_sf"/>
</dbReference>